<organism evidence="4 5">
    <name type="scientific">Trifolium medium</name>
    <dbReference type="NCBI Taxonomy" id="97028"/>
    <lineage>
        <taxon>Eukaryota</taxon>
        <taxon>Viridiplantae</taxon>
        <taxon>Streptophyta</taxon>
        <taxon>Embryophyta</taxon>
        <taxon>Tracheophyta</taxon>
        <taxon>Spermatophyta</taxon>
        <taxon>Magnoliopsida</taxon>
        <taxon>eudicotyledons</taxon>
        <taxon>Gunneridae</taxon>
        <taxon>Pentapetalae</taxon>
        <taxon>rosids</taxon>
        <taxon>fabids</taxon>
        <taxon>Fabales</taxon>
        <taxon>Fabaceae</taxon>
        <taxon>Papilionoideae</taxon>
        <taxon>50 kb inversion clade</taxon>
        <taxon>NPAAA clade</taxon>
        <taxon>Hologalegina</taxon>
        <taxon>IRL clade</taxon>
        <taxon>Trifolieae</taxon>
        <taxon>Trifolium</taxon>
    </lineage>
</organism>
<evidence type="ECO:0000256" key="1">
    <source>
        <dbReference type="ARBA" id="ARBA00023242"/>
    </source>
</evidence>
<feature type="compositionally biased region" description="Polar residues" evidence="2">
    <location>
        <begin position="158"/>
        <end position="177"/>
    </location>
</feature>
<reference evidence="4 5" key="1">
    <citation type="journal article" date="2018" name="Front. Plant Sci.">
        <title>Red Clover (Trifolium pratense) and Zigzag Clover (T. medium) - A Picture of Genomic Similarities and Differences.</title>
        <authorList>
            <person name="Dluhosova J."/>
            <person name="Istvanek J."/>
            <person name="Nedelnik J."/>
            <person name="Repkova J."/>
        </authorList>
    </citation>
    <scope>NUCLEOTIDE SEQUENCE [LARGE SCALE GENOMIC DNA]</scope>
    <source>
        <strain evidence="5">cv. 10/8</strain>
        <tissue evidence="4">Leaf</tissue>
    </source>
</reference>
<dbReference type="PANTHER" id="PTHR12802:SF41">
    <property type="entry name" value="BRAHMA ASSOCIATED PROTEIN 155 KDA"/>
    <property type="match status" value="1"/>
</dbReference>
<proteinExistence type="predicted"/>
<evidence type="ECO:0000313" key="4">
    <source>
        <dbReference type="EMBL" id="MCI05891.1"/>
    </source>
</evidence>
<feature type="domain" description="SMARCC C-terminal" evidence="3">
    <location>
        <begin position="26"/>
        <end position="102"/>
    </location>
</feature>
<protein>
    <submittedName>
        <fullName evidence="4">SWI/SNF complex subunit SWI3D-like</fullName>
    </submittedName>
</protein>
<dbReference type="PANTHER" id="PTHR12802">
    <property type="entry name" value="SWI/SNF COMPLEX-RELATED"/>
    <property type="match status" value="1"/>
</dbReference>
<evidence type="ECO:0000259" key="3">
    <source>
        <dbReference type="Pfam" id="PF16495"/>
    </source>
</evidence>
<keyword evidence="5" id="KW-1185">Reference proteome</keyword>
<dbReference type="Proteomes" id="UP000265520">
    <property type="component" value="Unassembled WGS sequence"/>
</dbReference>
<dbReference type="AlphaFoldDB" id="A0A392P1G7"/>
<evidence type="ECO:0000256" key="2">
    <source>
        <dbReference type="SAM" id="MobiDB-lite"/>
    </source>
</evidence>
<evidence type="ECO:0000313" key="5">
    <source>
        <dbReference type="Proteomes" id="UP000265520"/>
    </source>
</evidence>
<keyword evidence="1" id="KW-0539">Nucleus</keyword>
<dbReference type="InterPro" id="IPR032451">
    <property type="entry name" value="SMARCC_C"/>
</dbReference>
<dbReference type="Pfam" id="PF16495">
    <property type="entry name" value="SWIRM-assoc_1"/>
    <property type="match status" value="1"/>
</dbReference>
<sequence length="177" mass="19343">MEVKNDGTKTKQDSSFEKVKRAAVSTLAAAAVKAKLLANQEEDQIRQLTSLLIEKQLYKLEAKLAFFNDMENVVMRVKELLERSRHKLYHERALIIASRLGVPGGSRGIPPSIVDRAMNYTNSLPRPQITMNPQGPLISRPVSTTGTTLPNPLMSATAAGSSVRPSSQENLSSVGTK</sequence>
<name>A0A392P1G7_9FABA</name>
<feature type="region of interest" description="Disordered" evidence="2">
    <location>
        <begin position="125"/>
        <end position="177"/>
    </location>
</feature>
<dbReference type="EMBL" id="LXQA010060087">
    <property type="protein sequence ID" value="MCI05891.1"/>
    <property type="molecule type" value="Genomic_DNA"/>
</dbReference>
<comment type="caution">
    <text evidence="4">The sequence shown here is derived from an EMBL/GenBank/DDBJ whole genome shotgun (WGS) entry which is preliminary data.</text>
</comment>
<accession>A0A392P1G7</accession>
<feature type="compositionally biased region" description="Polar residues" evidence="2">
    <location>
        <begin position="141"/>
        <end position="150"/>
    </location>
</feature>